<protein>
    <submittedName>
        <fullName evidence="1">Uncharacterized protein</fullName>
    </submittedName>
</protein>
<reference evidence="2" key="1">
    <citation type="submission" date="2016-09" db="EMBL/GenBank/DDBJ databases">
        <authorList>
            <person name="Varghese N."/>
            <person name="Submissions S."/>
        </authorList>
    </citation>
    <scope>NUCLEOTIDE SEQUENCE [LARGE SCALE GENOMIC DNA]</scope>
    <source>
        <strain evidence="2">TNe-862</strain>
    </source>
</reference>
<gene>
    <name evidence="1" type="ORF">SAMN05421548_12952</name>
</gene>
<evidence type="ECO:0000313" key="1">
    <source>
        <dbReference type="EMBL" id="SDD96611.1"/>
    </source>
</evidence>
<dbReference type="EMBL" id="FMYQ01000029">
    <property type="protein sequence ID" value="SDD96611.1"/>
    <property type="molecule type" value="Genomic_DNA"/>
</dbReference>
<evidence type="ECO:0000313" key="2">
    <source>
        <dbReference type="Proteomes" id="UP000198908"/>
    </source>
</evidence>
<name>A0A1G6Z246_9BURK</name>
<dbReference type="Proteomes" id="UP000198908">
    <property type="component" value="Unassembled WGS sequence"/>
</dbReference>
<sequence>MCNLSRLGRCKRRRNRFLSAFFIAARSVTVVAPASASQRLVKPRIEHVRVPQHPGTDVGRGRHTPPGNKILYRANRYAEYGGDVLLAEGRKGGGVHLACAVESVTDSEATAIYITATLTRSATHLPYDHPKPALCSAIGIQLYRWVPARRIGAVPQSAAVNVGKRRAWTPPDNAITLKKWLPRPPSRHLIWRPSEGP</sequence>
<dbReference type="AlphaFoldDB" id="A0A1G6Z246"/>
<keyword evidence="2" id="KW-1185">Reference proteome</keyword>
<proteinExistence type="predicted"/>
<accession>A0A1G6Z246</accession>
<organism evidence="1 2">
    <name type="scientific">Paraburkholderia lycopersici</name>
    <dbReference type="NCBI Taxonomy" id="416944"/>
    <lineage>
        <taxon>Bacteria</taxon>
        <taxon>Pseudomonadati</taxon>
        <taxon>Pseudomonadota</taxon>
        <taxon>Betaproteobacteria</taxon>
        <taxon>Burkholderiales</taxon>
        <taxon>Burkholderiaceae</taxon>
        <taxon>Paraburkholderia</taxon>
    </lineage>
</organism>